<dbReference type="Pfam" id="PF08530">
    <property type="entry name" value="PepX_C"/>
    <property type="match status" value="1"/>
</dbReference>
<feature type="domain" description="Xaa-Pro dipeptidyl-peptidase C-terminal" evidence="3">
    <location>
        <begin position="338"/>
        <end position="589"/>
    </location>
</feature>
<organism evidence="4 5">
    <name type="scientific">Streptomyces hyderabadensis</name>
    <dbReference type="NCBI Taxonomy" id="598549"/>
    <lineage>
        <taxon>Bacteria</taxon>
        <taxon>Bacillati</taxon>
        <taxon>Actinomycetota</taxon>
        <taxon>Actinomycetes</taxon>
        <taxon>Kitasatosporales</taxon>
        <taxon>Streptomycetaceae</taxon>
        <taxon>Streptomyces</taxon>
    </lineage>
</organism>
<dbReference type="Gene3D" id="3.40.50.1820">
    <property type="entry name" value="alpha/beta hydrolase"/>
    <property type="match status" value="1"/>
</dbReference>
<accession>A0ABP9IYF6</accession>
<dbReference type="InterPro" id="IPR000383">
    <property type="entry name" value="Xaa-Pro-like_dom"/>
</dbReference>
<dbReference type="SUPFAM" id="SSF49785">
    <property type="entry name" value="Galactose-binding domain-like"/>
    <property type="match status" value="1"/>
</dbReference>
<proteinExistence type="predicted"/>
<dbReference type="NCBIfam" id="TIGR00976">
    <property type="entry name" value="CocE_NonD"/>
    <property type="match status" value="1"/>
</dbReference>
<reference evidence="5" key="1">
    <citation type="journal article" date="2019" name="Int. J. Syst. Evol. Microbiol.">
        <title>The Global Catalogue of Microorganisms (GCM) 10K type strain sequencing project: providing services to taxonomists for standard genome sequencing and annotation.</title>
        <authorList>
            <consortium name="The Broad Institute Genomics Platform"/>
            <consortium name="The Broad Institute Genome Sequencing Center for Infectious Disease"/>
            <person name="Wu L."/>
            <person name="Ma J."/>
        </authorList>
    </citation>
    <scope>NUCLEOTIDE SEQUENCE [LARGE SCALE GENOMIC DNA]</scope>
    <source>
        <strain evidence="5">JCM 17657</strain>
    </source>
</reference>
<protein>
    <submittedName>
        <fullName evidence="4">CocE/NonD family hydrolase</fullName>
    </submittedName>
</protein>
<evidence type="ECO:0000259" key="3">
    <source>
        <dbReference type="SMART" id="SM00939"/>
    </source>
</evidence>
<gene>
    <name evidence="4" type="ORF">GCM10023257_70480</name>
</gene>
<comment type="caution">
    <text evidence="4">The sequence shown here is derived from an EMBL/GenBank/DDBJ whole genome shotgun (WGS) entry which is preliminary data.</text>
</comment>
<evidence type="ECO:0000256" key="1">
    <source>
        <dbReference type="ARBA" id="ARBA00022801"/>
    </source>
</evidence>
<dbReference type="SMART" id="SM00939">
    <property type="entry name" value="PepX_C"/>
    <property type="match status" value="1"/>
</dbReference>
<dbReference type="InterPro" id="IPR029058">
    <property type="entry name" value="AB_hydrolase_fold"/>
</dbReference>
<keyword evidence="2" id="KW-0732">Signal</keyword>
<evidence type="ECO:0000313" key="4">
    <source>
        <dbReference type="EMBL" id="GAA5012737.1"/>
    </source>
</evidence>
<dbReference type="InterPro" id="IPR005674">
    <property type="entry name" value="CocE/Ser_esterase"/>
</dbReference>
<feature type="signal peptide" evidence="2">
    <location>
        <begin position="1"/>
        <end position="21"/>
    </location>
</feature>
<dbReference type="Proteomes" id="UP001500610">
    <property type="component" value="Unassembled WGS sequence"/>
</dbReference>
<dbReference type="SUPFAM" id="SSF53474">
    <property type="entry name" value="alpha/beta-Hydrolases"/>
    <property type="match status" value="1"/>
</dbReference>
<sequence>MRLKRLTPVLTALLVTTAAGAPAVAGTHERVSRPGEYAGYTPVLYDEWVRTSQYLPTRDGTRLAVDLYRPAVDGKAVERPFPVVWEHQLSRASRAEDGTVSLRGVTSGMAELTRYGYTVAFVDRRGNGASFGTMTGYHSRTEASDAYDVTEWLAAQSWSDGHVGVFGCSNTGDAAMQAATVGAPHLEAVFAGNYSFHKYDAFQRGGIRANWGAGPNRTREEDLRNLPVDADGDGSLLRQAVAEHQANTSLKDMWQAAPYRDSEVASVGTRPWHEYSVATYKDAIERSGVPVYSFDGWDDDFRKESLVSAATLSNPHKVLVGPWPHCGSEGFDIVAERHRFFDYWLKGVDNGIMQEPPVHYYTGSSDGTGQWRDARQWPPNPRARQTRYYLDGGSSGTVGSVNDGTLDRSRPRGHGAGDTYRIDYSVSCPEPVGLAQTCPQDEKGLTYTTAPLRDDVELTGHPEVSLHLSSTAPDGNVFAYLSDVAPDGTVRILTDGRIRLALRSTQRAPYDVLGTPWHRGNAGDAEPMPEGRAERVDFDMLPLSSVVPAGHRLRVTVTGADVRESDRTELSPAPVYTVHREPAHASSVTLPIAR</sequence>
<feature type="chain" id="PRO_5045044839" evidence="2">
    <location>
        <begin position="22"/>
        <end position="594"/>
    </location>
</feature>
<keyword evidence="5" id="KW-1185">Reference proteome</keyword>
<dbReference type="EMBL" id="BAABIV010000037">
    <property type="protein sequence ID" value="GAA5012737.1"/>
    <property type="molecule type" value="Genomic_DNA"/>
</dbReference>
<evidence type="ECO:0000313" key="5">
    <source>
        <dbReference type="Proteomes" id="UP001500610"/>
    </source>
</evidence>
<dbReference type="Pfam" id="PF02129">
    <property type="entry name" value="Peptidase_S15"/>
    <property type="match status" value="1"/>
</dbReference>
<dbReference type="Gene3D" id="1.10.3020.10">
    <property type="entry name" value="alpha-amino acid ester hydrolase ( Helical cap domain)"/>
    <property type="match status" value="1"/>
</dbReference>
<evidence type="ECO:0000256" key="2">
    <source>
        <dbReference type="SAM" id="SignalP"/>
    </source>
</evidence>
<dbReference type="InterPro" id="IPR008979">
    <property type="entry name" value="Galactose-bd-like_sf"/>
</dbReference>
<dbReference type="InterPro" id="IPR013736">
    <property type="entry name" value="Xaa-Pro_dipept_C"/>
</dbReference>
<dbReference type="GO" id="GO:0016787">
    <property type="term" value="F:hydrolase activity"/>
    <property type="evidence" value="ECO:0007669"/>
    <property type="project" value="UniProtKB-KW"/>
</dbReference>
<dbReference type="Gene3D" id="2.60.120.260">
    <property type="entry name" value="Galactose-binding domain-like"/>
    <property type="match status" value="1"/>
</dbReference>
<name>A0ABP9IYF6_9ACTN</name>
<keyword evidence="1 4" id="KW-0378">Hydrolase</keyword>